<gene>
    <name evidence="1" type="ORF">ACFQEV_13335</name>
</gene>
<organism evidence="1 2">
    <name type="scientific">Halopelagius fulvigenes</name>
    <dbReference type="NCBI Taxonomy" id="1198324"/>
    <lineage>
        <taxon>Archaea</taxon>
        <taxon>Methanobacteriati</taxon>
        <taxon>Methanobacteriota</taxon>
        <taxon>Stenosarchaea group</taxon>
        <taxon>Halobacteria</taxon>
        <taxon>Halobacteriales</taxon>
        <taxon>Haloferacaceae</taxon>
    </lineage>
</organism>
<dbReference type="AlphaFoldDB" id="A0ABD5TZD1"/>
<sequence>MTDRRAQAHTLEALAAGILLLSSLLFALQVTAVTPLTGSTSSQHIENQQASIADGILASEAANGTLKPTTLHWNASGSDWHGATSDGYPLGGPPTPFGTVLNETLADRGIAFNVNVYYTRSDERRRIRMVYLGQPSDHASVATRTVTLYDDDELLDADRNPTGTTVSETTEFYAPDASPDSPLYNVVEVEVVAWRM</sequence>
<reference evidence="1 2" key="1">
    <citation type="journal article" date="2019" name="Int. J. Syst. Evol. Microbiol.">
        <title>The Global Catalogue of Microorganisms (GCM) 10K type strain sequencing project: providing services to taxonomists for standard genome sequencing and annotation.</title>
        <authorList>
            <consortium name="The Broad Institute Genomics Platform"/>
            <consortium name="The Broad Institute Genome Sequencing Center for Infectious Disease"/>
            <person name="Wu L."/>
            <person name="Ma J."/>
        </authorList>
    </citation>
    <scope>NUCLEOTIDE SEQUENCE [LARGE SCALE GENOMIC DNA]</scope>
    <source>
        <strain evidence="1 2">YIM 94188</strain>
    </source>
</reference>
<evidence type="ECO:0000313" key="2">
    <source>
        <dbReference type="Proteomes" id="UP001596408"/>
    </source>
</evidence>
<dbReference type="RefSeq" id="WP_379696866.1">
    <property type="nucleotide sequence ID" value="NZ_JBHSXH010000015.1"/>
</dbReference>
<dbReference type="Proteomes" id="UP001596408">
    <property type="component" value="Unassembled WGS sequence"/>
</dbReference>
<protein>
    <submittedName>
        <fullName evidence="1">Uncharacterized protein</fullName>
    </submittedName>
</protein>
<accession>A0ABD5TZD1</accession>
<keyword evidence="2" id="KW-1185">Reference proteome</keyword>
<dbReference type="InterPro" id="IPR055712">
    <property type="entry name" value="DUF7288"/>
</dbReference>
<name>A0ABD5TZD1_9EURY</name>
<comment type="caution">
    <text evidence="1">The sequence shown here is derived from an EMBL/GenBank/DDBJ whole genome shotgun (WGS) entry which is preliminary data.</text>
</comment>
<dbReference type="Pfam" id="PF23959">
    <property type="entry name" value="DUF7288"/>
    <property type="match status" value="1"/>
</dbReference>
<dbReference type="EMBL" id="JBHSXH010000015">
    <property type="protein sequence ID" value="MFC6825968.1"/>
    <property type="molecule type" value="Genomic_DNA"/>
</dbReference>
<evidence type="ECO:0000313" key="1">
    <source>
        <dbReference type="EMBL" id="MFC6825968.1"/>
    </source>
</evidence>
<proteinExistence type="predicted"/>